<dbReference type="AlphaFoldDB" id="A0A9E7K7G0"/>
<dbReference type="EMBL" id="CP097507">
    <property type="protein sequence ID" value="URE06877.1"/>
    <property type="molecule type" value="Genomic_DNA"/>
</dbReference>
<keyword evidence="3" id="KW-1185">Reference proteome</keyword>
<evidence type="ECO:0000313" key="3">
    <source>
        <dbReference type="Proteomes" id="UP001055439"/>
    </source>
</evidence>
<feature type="region of interest" description="Disordered" evidence="1">
    <location>
        <begin position="91"/>
        <end position="112"/>
    </location>
</feature>
<organism evidence="2 3">
    <name type="scientific">Musa troglodytarum</name>
    <name type="common">fe'i banana</name>
    <dbReference type="NCBI Taxonomy" id="320322"/>
    <lineage>
        <taxon>Eukaryota</taxon>
        <taxon>Viridiplantae</taxon>
        <taxon>Streptophyta</taxon>
        <taxon>Embryophyta</taxon>
        <taxon>Tracheophyta</taxon>
        <taxon>Spermatophyta</taxon>
        <taxon>Magnoliopsida</taxon>
        <taxon>Liliopsida</taxon>
        <taxon>Zingiberales</taxon>
        <taxon>Musaceae</taxon>
        <taxon>Musa</taxon>
    </lineage>
</organism>
<protein>
    <submittedName>
        <fullName evidence="2">FHA</fullName>
    </submittedName>
</protein>
<sequence length="177" mass="19284">MGRPRKGAPPLPDVEEEEVVRAEGGGGQRGKGRPRKKVDASASVAAAAPAVPEKEEVSEPPAVEESVGEEVTEVVEAKERVRGRRHVTRYTGAKVSEDEQEMKESTSVHVADSEAVQASEAVEKGNVIVESEEGGKWEEPARDEEEESGKDMDNMTLGEWFDRMAKFLPLMINDVAK</sequence>
<feature type="region of interest" description="Disordered" evidence="1">
    <location>
        <begin position="1"/>
        <end position="71"/>
    </location>
</feature>
<dbReference type="Proteomes" id="UP001055439">
    <property type="component" value="Chromosome 5"/>
</dbReference>
<name>A0A9E7K7G0_9LILI</name>
<feature type="region of interest" description="Disordered" evidence="1">
    <location>
        <begin position="128"/>
        <end position="155"/>
    </location>
</feature>
<feature type="compositionally biased region" description="Low complexity" evidence="1">
    <location>
        <begin position="40"/>
        <end position="51"/>
    </location>
</feature>
<proteinExistence type="predicted"/>
<evidence type="ECO:0000256" key="1">
    <source>
        <dbReference type="SAM" id="MobiDB-lite"/>
    </source>
</evidence>
<accession>A0A9E7K7G0</accession>
<reference evidence="2" key="1">
    <citation type="submission" date="2022-05" db="EMBL/GenBank/DDBJ databases">
        <title>The Musa troglodytarum L. genome provides insights into the mechanism of non-climacteric behaviour and enrichment of carotenoids.</title>
        <authorList>
            <person name="Wang J."/>
        </authorList>
    </citation>
    <scope>NUCLEOTIDE SEQUENCE</scope>
    <source>
        <tissue evidence="2">Leaf</tissue>
    </source>
</reference>
<gene>
    <name evidence="2" type="ORF">MUK42_19943</name>
</gene>
<evidence type="ECO:0000313" key="2">
    <source>
        <dbReference type="EMBL" id="URE06877.1"/>
    </source>
</evidence>